<dbReference type="RefSeq" id="XP_042925574.1">
    <property type="nucleotide sequence ID" value="XM_043060445.1"/>
</dbReference>
<feature type="region of interest" description="Disordered" evidence="1">
    <location>
        <begin position="1"/>
        <end position="50"/>
    </location>
</feature>
<accession>A0A2K3DVC9</accession>
<reference evidence="2 3" key="1">
    <citation type="journal article" date="2007" name="Science">
        <title>The Chlamydomonas genome reveals the evolution of key animal and plant functions.</title>
        <authorList>
            <person name="Merchant S.S."/>
            <person name="Prochnik S.E."/>
            <person name="Vallon O."/>
            <person name="Harris E.H."/>
            <person name="Karpowicz S.J."/>
            <person name="Witman G.B."/>
            <person name="Terry A."/>
            <person name="Salamov A."/>
            <person name="Fritz-Laylin L.K."/>
            <person name="Marechal-Drouard L."/>
            <person name="Marshall W.F."/>
            <person name="Qu L.H."/>
            <person name="Nelson D.R."/>
            <person name="Sanderfoot A.A."/>
            <person name="Spalding M.H."/>
            <person name="Kapitonov V.V."/>
            <person name="Ren Q."/>
            <person name="Ferris P."/>
            <person name="Lindquist E."/>
            <person name="Shapiro H."/>
            <person name="Lucas S.M."/>
            <person name="Grimwood J."/>
            <person name="Schmutz J."/>
            <person name="Cardol P."/>
            <person name="Cerutti H."/>
            <person name="Chanfreau G."/>
            <person name="Chen C.L."/>
            <person name="Cognat V."/>
            <person name="Croft M.T."/>
            <person name="Dent R."/>
            <person name="Dutcher S."/>
            <person name="Fernandez E."/>
            <person name="Fukuzawa H."/>
            <person name="Gonzalez-Ballester D."/>
            <person name="Gonzalez-Halphen D."/>
            <person name="Hallmann A."/>
            <person name="Hanikenne M."/>
            <person name="Hippler M."/>
            <person name="Inwood W."/>
            <person name="Jabbari K."/>
            <person name="Kalanon M."/>
            <person name="Kuras R."/>
            <person name="Lefebvre P.A."/>
            <person name="Lemaire S.D."/>
            <person name="Lobanov A.V."/>
            <person name="Lohr M."/>
            <person name="Manuell A."/>
            <person name="Meier I."/>
            <person name="Mets L."/>
            <person name="Mittag M."/>
            <person name="Mittelmeier T."/>
            <person name="Moroney J.V."/>
            <person name="Moseley J."/>
            <person name="Napoli C."/>
            <person name="Nedelcu A.M."/>
            <person name="Niyogi K."/>
            <person name="Novoselov S.V."/>
            <person name="Paulsen I.T."/>
            <person name="Pazour G."/>
            <person name="Purton S."/>
            <person name="Ral J.P."/>
            <person name="Riano-Pachon D.M."/>
            <person name="Riekhof W."/>
            <person name="Rymarquis L."/>
            <person name="Schroda M."/>
            <person name="Stern D."/>
            <person name="Umen J."/>
            <person name="Willows R."/>
            <person name="Wilson N."/>
            <person name="Zimmer S.L."/>
            <person name="Allmer J."/>
            <person name="Balk J."/>
            <person name="Bisova K."/>
            <person name="Chen C.J."/>
            <person name="Elias M."/>
            <person name="Gendler K."/>
            <person name="Hauser C."/>
            <person name="Lamb M.R."/>
            <person name="Ledford H."/>
            <person name="Long J.C."/>
            <person name="Minagawa J."/>
            <person name="Page M.D."/>
            <person name="Pan J."/>
            <person name="Pootakham W."/>
            <person name="Roje S."/>
            <person name="Rose A."/>
            <person name="Stahlberg E."/>
            <person name="Terauchi A.M."/>
            <person name="Yang P."/>
            <person name="Ball S."/>
            <person name="Bowler C."/>
            <person name="Dieckmann C.L."/>
            <person name="Gladyshev V.N."/>
            <person name="Green P."/>
            <person name="Jorgensen R."/>
            <person name="Mayfield S."/>
            <person name="Mueller-Roeber B."/>
            <person name="Rajamani S."/>
            <person name="Sayre R.T."/>
            <person name="Brokstein P."/>
            <person name="Dubchak I."/>
            <person name="Goodstein D."/>
            <person name="Hornick L."/>
            <person name="Huang Y.W."/>
            <person name="Jhaveri J."/>
            <person name="Luo Y."/>
            <person name="Martinez D."/>
            <person name="Ngau W.C."/>
            <person name="Otillar B."/>
            <person name="Poliakov A."/>
            <person name="Porter A."/>
            <person name="Szajkowski L."/>
            <person name="Werner G."/>
            <person name="Zhou K."/>
            <person name="Grigoriev I.V."/>
            <person name="Rokhsar D.S."/>
            <person name="Grossman A.R."/>
        </authorList>
    </citation>
    <scope>NUCLEOTIDE SEQUENCE [LARGE SCALE GENOMIC DNA]</scope>
    <source>
        <strain evidence="3">CC-503</strain>
    </source>
</reference>
<feature type="region of interest" description="Disordered" evidence="1">
    <location>
        <begin position="258"/>
        <end position="321"/>
    </location>
</feature>
<evidence type="ECO:0000256" key="1">
    <source>
        <dbReference type="SAM" id="MobiDB-lite"/>
    </source>
</evidence>
<dbReference type="OMA" id="TENDSTW"/>
<feature type="region of interest" description="Disordered" evidence="1">
    <location>
        <begin position="180"/>
        <end position="241"/>
    </location>
</feature>
<dbReference type="Gramene" id="PNW84500">
    <property type="protein sequence ID" value="PNW84500"/>
    <property type="gene ID" value="CHLRE_03g146107v5"/>
</dbReference>
<dbReference type="GeneID" id="66052689"/>
<feature type="compositionally biased region" description="Low complexity" evidence="1">
    <location>
        <begin position="258"/>
        <end position="276"/>
    </location>
</feature>
<proteinExistence type="predicted"/>
<dbReference type="InParanoid" id="A0A2K3DVC9"/>
<dbReference type="KEGG" id="cre:CHLRE_03g146107v5"/>
<dbReference type="AlphaFoldDB" id="A0A2K3DVC9"/>
<dbReference type="ExpressionAtlas" id="A0A2K3DVC9">
    <property type="expression patterns" value="baseline and differential"/>
</dbReference>
<feature type="compositionally biased region" description="Basic and acidic residues" evidence="1">
    <location>
        <begin position="278"/>
        <end position="289"/>
    </location>
</feature>
<sequence>MEPGRCGSGVDTRRGKNASEVAVPGYAAPTAKAARAETESRRRRVHSALASRAGAAALRGAWVDAQFPAADFEAVMELSGKAKQLSPGAAENRRVAARLPAGFPEMVLGELTEGRQALERRLSALATACRAAARPPPAGSRGESSPSAAAGTAASGSKGASVSASTDVGKVSTSASDVAFSGTSRARGGSSETGETESLGAQSFTFSTPRRPPTPPTVARPPPPLPGLGLQPPLPLPTPTRAAAAVAATGAAAFTTPASPLASPAAAQQPTTSAAPVELRRQASDRHPWDAGAPPEGLVASGGARRQLFSGGPIGPVQGPVPGSTSVAAVGAAGAASDTGGSSSTLLDLRRQLHRPAAAPAPVAAEALVVASQAAAAGSSVAAGAAVAALDGLLGVAPPPPPPGPYLQRLYGQSWLDPVDLVRPHGSLFKFQQGRAGYGPLTAELHVQLRAQYEYEGSHLSHRERLRAGIADLNAELHSSWRAMVDSGAV</sequence>
<protein>
    <submittedName>
        <fullName evidence="2">Uncharacterized protein</fullName>
    </submittedName>
</protein>
<organism evidence="2 3">
    <name type="scientific">Chlamydomonas reinhardtii</name>
    <name type="common">Chlamydomonas smithii</name>
    <dbReference type="NCBI Taxonomy" id="3055"/>
    <lineage>
        <taxon>Eukaryota</taxon>
        <taxon>Viridiplantae</taxon>
        <taxon>Chlorophyta</taxon>
        <taxon>core chlorophytes</taxon>
        <taxon>Chlorophyceae</taxon>
        <taxon>CS clade</taxon>
        <taxon>Chlamydomonadales</taxon>
        <taxon>Chlamydomonadaceae</taxon>
        <taxon>Chlamydomonas</taxon>
    </lineage>
</organism>
<dbReference type="EMBL" id="CM008964">
    <property type="protein sequence ID" value="PNW84500.1"/>
    <property type="molecule type" value="Genomic_DNA"/>
</dbReference>
<feature type="compositionally biased region" description="Pro residues" evidence="1">
    <location>
        <begin position="210"/>
        <end position="238"/>
    </location>
</feature>
<dbReference type="Proteomes" id="UP000006906">
    <property type="component" value="Chromosome 3"/>
</dbReference>
<evidence type="ECO:0000313" key="2">
    <source>
        <dbReference type="EMBL" id="PNW84500.1"/>
    </source>
</evidence>
<dbReference type="OrthoDB" id="550940at2759"/>
<name>A0A2K3DVC9_CHLRE</name>
<gene>
    <name evidence="2" type="ORF">CHLRE_03g146107v5</name>
</gene>
<evidence type="ECO:0000313" key="3">
    <source>
        <dbReference type="Proteomes" id="UP000006906"/>
    </source>
</evidence>
<keyword evidence="3" id="KW-1185">Reference proteome</keyword>
<feature type="compositionally biased region" description="Low complexity" evidence="1">
    <location>
        <begin position="22"/>
        <end position="33"/>
    </location>
</feature>
<feature type="region of interest" description="Disordered" evidence="1">
    <location>
        <begin position="129"/>
        <end position="164"/>
    </location>
</feature>